<comment type="caution">
    <text evidence="1">The sequence shown here is derived from an EMBL/GenBank/DDBJ whole genome shotgun (WGS) entry which is preliminary data.</text>
</comment>
<keyword evidence="2" id="KW-1185">Reference proteome</keyword>
<gene>
    <name evidence="1" type="ORF">UH38_06680</name>
</gene>
<evidence type="ECO:0000313" key="1">
    <source>
        <dbReference type="EMBL" id="KJH72451.1"/>
    </source>
</evidence>
<accession>A0A0D8ZZ11</accession>
<evidence type="ECO:0000313" key="2">
    <source>
        <dbReference type="Proteomes" id="UP000032452"/>
    </source>
</evidence>
<protein>
    <submittedName>
        <fullName evidence="1">Uncharacterized protein</fullName>
    </submittedName>
</protein>
<proteinExistence type="predicted"/>
<dbReference type="EMBL" id="JYON01000005">
    <property type="protein sequence ID" value="KJH72451.1"/>
    <property type="molecule type" value="Genomic_DNA"/>
</dbReference>
<dbReference type="Proteomes" id="UP000032452">
    <property type="component" value="Unassembled WGS sequence"/>
</dbReference>
<dbReference type="STRING" id="1618023.UH38_06680"/>
<reference evidence="1 2" key="1">
    <citation type="submission" date="2015-02" db="EMBL/GenBank/DDBJ databases">
        <title>Draft genome of a novel marine cyanobacterium (Chroococcales) isolated from South Atlantic Ocean.</title>
        <authorList>
            <person name="Rigonato J."/>
            <person name="Alvarenga D.O."/>
            <person name="Branco L.H."/>
            <person name="Varani A.M."/>
            <person name="Brandini F.P."/>
            <person name="Fiore M.F."/>
        </authorList>
    </citation>
    <scope>NUCLEOTIDE SEQUENCE [LARGE SCALE GENOMIC DNA]</scope>
    <source>
        <strain evidence="1 2">CENA595</strain>
    </source>
</reference>
<organism evidence="1 2">
    <name type="scientific">Aliterella atlantica CENA595</name>
    <dbReference type="NCBI Taxonomy" id="1618023"/>
    <lineage>
        <taxon>Bacteria</taxon>
        <taxon>Bacillati</taxon>
        <taxon>Cyanobacteriota</taxon>
        <taxon>Cyanophyceae</taxon>
        <taxon>Chroococcidiopsidales</taxon>
        <taxon>Aliterellaceae</taxon>
        <taxon>Aliterella</taxon>
    </lineage>
</organism>
<name>A0A0D8ZZ11_9CYAN</name>
<sequence length="272" mass="31538">MISQGFVNLTDLELAFAHWQNIEEWGTPTNQAENNYEYAPTRSERKNDNWNEVIAKERKNYYQQLLQFISNKLQNIQAYNLSIPKINHLNFEFGGQLDFSVSIVVAQTSDNYWLCFAPTVPNQVDYYGHTKKNTVREQTIIQSVELGGETKQITAKIQTILDKITPILIYEYYHGGYNCTYQHRIIGAIAETKESAIALALQSAEMVAIEKTTVGFPDERNPQLNQFMNTCLRDRTIYDLSFWDMGYTYDLGQTPTGDWIGTRYQKEFEYNP</sequence>
<dbReference type="AlphaFoldDB" id="A0A0D8ZZ11"/>
<dbReference type="Gene3D" id="3.40.1460.10">
    <property type="entry name" value="Nuclease A inhibitor-like"/>
    <property type="match status" value="1"/>
</dbReference>